<feature type="domain" description="N-acetyltransferase" evidence="1">
    <location>
        <begin position="5"/>
        <end position="146"/>
    </location>
</feature>
<evidence type="ECO:0000259" key="1">
    <source>
        <dbReference type="PROSITE" id="PS51186"/>
    </source>
</evidence>
<dbReference type="InterPro" id="IPR016181">
    <property type="entry name" value="Acyl_CoA_acyltransferase"/>
</dbReference>
<dbReference type="EMBL" id="OBEH01000001">
    <property type="protein sequence ID" value="SNY94777.1"/>
    <property type="molecule type" value="Genomic_DNA"/>
</dbReference>
<name>A0A285ME95_9FLAO</name>
<dbReference type="InterPro" id="IPR000182">
    <property type="entry name" value="GNAT_dom"/>
</dbReference>
<keyword evidence="3" id="KW-1185">Reference proteome</keyword>
<organism evidence="2 3">
    <name type="scientific">Flagellimonas pacifica</name>
    <dbReference type="NCBI Taxonomy" id="1247520"/>
    <lineage>
        <taxon>Bacteria</taxon>
        <taxon>Pseudomonadati</taxon>
        <taxon>Bacteroidota</taxon>
        <taxon>Flavobacteriia</taxon>
        <taxon>Flavobacteriales</taxon>
        <taxon>Flavobacteriaceae</taxon>
        <taxon>Flagellimonas</taxon>
    </lineage>
</organism>
<dbReference type="Pfam" id="PF00583">
    <property type="entry name" value="Acetyltransf_1"/>
    <property type="match status" value="1"/>
</dbReference>
<dbReference type="Gene3D" id="3.40.630.30">
    <property type="match status" value="1"/>
</dbReference>
<dbReference type="AlphaFoldDB" id="A0A285ME95"/>
<dbReference type="PROSITE" id="PS51186">
    <property type="entry name" value="GNAT"/>
    <property type="match status" value="1"/>
</dbReference>
<keyword evidence="2" id="KW-0808">Transferase</keyword>
<dbReference type="Proteomes" id="UP000219048">
    <property type="component" value="Unassembled WGS sequence"/>
</dbReference>
<sequence length="146" mass="17161">MEAQTTFKKLSKRHSDKMLILIRQLNPDIENEVLKQRLEQMWESDAYQCFGLLKKDTLIGLIGCWTFTKLHSGKQLELDNVIIDERIQSKGYGKLFFNFIADWALKNGYESLGLNTYVDNDKSHKFYFNQGFKILGFHFQKILTTK</sequence>
<protein>
    <submittedName>
        <fullName evidence="2">Acetyltransferase (GNAT) family protein</fullName>
    </submittedName>
</protein>
<gene>
    <name evidence="2" type="ORF">SAMN06265377_0437</name>
</gene>
<evidence type="ECO:0000313" key="2">
    <source>
        <dbReference type="EMBL" id="SNY94777.1"/>
    </source>
</evidence>
<dbReference type="SUPFAM" id="SSF55729">
    <property type="entry name" value="Acyl-CoA N-acyltransferases (Nat)"/>
    <property type="match status" value="1"/>
</dbReference>
<dbReference type="GO" id="GO:0016747">
    <property type="term" value="F:acyltransferase activity, transferring groups other than amino-acyl groups"/>
    <property type="evidence" value="ECO:0007669"/>
    <property type="project" value="InterPro"/>
</dbReference>
<accession>A0A285ME95</accession>
<dbReference type="CDD" id="cd04301">
    <property type="entry name" value="NAT_SF"/>
    <property type="match status" value="1"/>
</dbReference>
<proteinExistence type="predicted"/>
<evidence type="ECO:0000313" key="3">
    <source>
        <dbReference type="Proteomes" id="UP000219048"/>
    </source>
</evidence>
<reference evidence="3" key="1">
    <citation type="submission" date="2017-09" db="EMBL/GenBank/DDBJ databases">
        <authorList>
            <person name="Varghese N."/>
            <person name="Submissions S."/>
        </authorList>
    </citation>
    <scope>NUCLEOTIDE SEQUENCE [LARGE SCALE GENOMIC DNA]</scope>
    <source>
        <strain evidence="3">DSM 25885</strain>
    </source>
</reference>
<dbReference type="OrthoDB" id="9789603at2"/>